<organism evidence="4">
    <name type="scientific">Eremomyces bilateralis CBS 781.70</name>
    <dbReference type="NCBI Taxonomy" id="1392243"/>
    <lineage>
        <taxon>Eukaryota</taxon>
        <taxon>Fungi</taxon>
        <taxon>Dikarya</taxon>
        <taxon>Ascomycota</taxon>
        <taxon>Pezizomycotina</taxon>
        <taxon>Dothideomycetes</taxon>
        <taxon>Dothideomycetes incertae sedis</taxon>
        <taxon>Eremomycetales</taxon>
        <taxon>Eremomycetaceae</taxon>
        <taxon>Eremomyces</taxon>
    </lineage>
</organism>
<evidence type="ECO:0000313" key="4">
    <source>
        <dbReference type="EMBL" id="KAF1814374.1"/>
    </source>
</evidence>
<evidence type="ECO:0000259" key="3">
    <source>
        <dbReference type="Pfam" id="PF11817"/>
    </source>
</evidence>
<feature type="region of interest" description="Disordered" evidence="1">
    <location>
        <begin position="898"/>
        <end position="927"/>
    </location>
</feature>
<proteinExistence type="predicted"/>
<dbReference type="PANTHER" id="PTHR14374">
    <property type="entry name" value="FOIE GRAS"/>
    <property type="match status" value="1"/>
</dbReference>
<dbReference type="EMBL" id="ML975153">
    <property type="protein sequence ID" value="KAF1814374.1"/>
    <property type="molecule type" value="Genomic_DNA"/>
</dbReference>
<feature type="domain" description="Trafficking protein particle complex subunit 11" evidence="3">
    <location>
        <begin position="347"/>
        <end position="628"/>
    </location>
</feature>
<protein>
    <submittedName>
        <fullName evidence="4 6">Uncharacterized protein</fullName>
    </submittedName>
</protein>
<name>A0A6G1G8K7_9PEZI</name>
<reference evidence="6" key="3">
    <citation type="submission" date="2025-04" db="UniProtKB">
        <authorList>
            <consortium name="RefSeq"/>
        </authorList>
    </citation>
    <scope>IDENTIFICATION</scope>
    <source>
        <strain evidence="6">CBS 781.70</strain>
    </source>
</reference>
<feature type="domain" description="Gryzun putative trafficking through Golgi" evidence="2">
    <location>
        <begin position="659"/>
        <end position="1235"/>
    </location>
</feature>
<evidence type="ECO:0000256" key="1">
    <source>
        <dbReference type="SAM" id="MobiDB-lite"/>
    </source>
</evidence>
<dbReference type="AlphaFoldDB" id="A0A6G1G8K7"/>
<evidence type="ECO:0000313" key="6">
    <source>
        <dbReference type="RefSeq" id="XP_033536005.1"/>
    </source>
</evidence>
<reference evidence="4 6" key="1">
    <citation type="submission" date="2020-01" db="EMBL/GenBank/DDBJ databases">
        <authorList>
            <consortium name="DOE Joint Genome Institute"/>
            <person name="Haridas S."/>
            <person name="Albert R."/>
            <person name="Binder M."/>
            <person name="Bloem J."/>
            <person name="Labutti K."/>
            <person name="Salamov A."/>
            <person name="Andreopoulos B."/>
            <person name="Baker S.E."/>
            <person name="Barry K."/>
            <person name="Bills G."/>
            <person name="Bluhm B.H."/>
            <person name="Cannon C."/>
            <person name="Castanera R."/>
            <person name="Culley D.E."/>
            <person name="Daum C."/>
            <person name="Ezra D."/>
            <person name="Gonzalez J.B."/>
            <person name="Henrissat B."/>
            <person name="Kuo A."/>
            <person name="Liang C."/>
            <person name="Lipzen A."/>
            <person name="Lutzoni F."/>
            <person name="Magnuson J."/>
            <person name="Mondo S."/>
            <person name="Nolan M."/>
            <person name="Ohm R."/>
            <person name="Pangilinan J."/>
            <person name="Park H.-J."/>
            <person name="Ramirez L."/>
            <person name="Alfaro M."/>
            <person name="Sun H."/>
            <person name="Tritt A."/>
            <person name="Yoshinaga Y."/>
            <person name="Zwiers L.-H."/>
            <person name="Turgeon B.G."/>
            <person name="Goodwin S.B."/>
            <person name="Spatafora J.W."/>
            <person name="Crous P.W."/>
            <person name="Grigoriev I.V."/>
        </authorList>
    </citation>
    <scope>NUCLEOTIDE SEQUENCE</scope>
    <source>
        <strain evidence="4 6">CBS 781.70</strain>
    </source>
</reference>
<dbReference type="Pfam" id="PF11817">
    <property type="entry name" value="Foie-gras_1"/>
    <property type="match status" value="1"/>
</dbReference>
<accession>A0A6G1G8K7</accession>
<dbReference type="Pfam" id="PF07919">
    <property type="entry name" value="Gryzun"/>
    <property type="match status" value="1"/>
</dbReference>
<dbReference type="RefSeq" id="XP_033536005.1">
    <property type="nucleotide sequence ID" value="XM_033674852.1"/>
</dbReference>
<dbReference type="OrthoDB" id="6278596at2759"/>
<dbReference type="InterPro" id="IPR021773">
    <property type="entry name" value="TPC11"/>
</dbReference>
<dbReference type="Proteomes" id="UP000504638">
    <property type="component" value="Unplaced"/>
</dbReference>
<reference evidence="6" key="2">
    <citation type="submission" date="2020-04" db="EMBL/GenBank/DDBJ databases">
        <authorList>
            <consortium name="NCBI Genome Project"/>
        </authorList>
    </citation>
    <scope>NUCLEOTIDE SEQUENCE</scope>
    <source>
        <strain evidence="6">CBS 781.70</strain>
    </source>
</reference>
<evidence type="ECO:0000313" key="5">
    <source>
        <dbReference type="Proteomes" id="UP000504638"/>
    </source>
</evidence>
<dbReference type="GeneID" id="54415422"/>
<sequence>MDAFPESYAAHNIPLVVLSGIKLPSHGARPAKEERGELGSQFGSLDGDGAAQLLNEFLSCDGTSTAWNGRNARSKGALLPLKIQAIGPTFKFPPKKAAPPTNQPGLEAFGSASDSHDHTLVLHSPISPLSPNSPLYPDGLMTPLWTSKHQDSVPAVFVSCFAFESNPSTNSLHDNQLKSEINRIKGALAKSEYRTRYAVVLLGGKSVQGSADVDERMSNIRRATGLDAKSSLFFVPAGVSAQERPSLVVSILSAISPLCIEYYRDLTKHSRRKKGRGTIPSPTLPPTLGTSQALPAIGWNVRYEFKLGVFAEFRQEMDAASRHYISAIEALFAADGPFQTTPTWSPRWDEVRLLADVVALRNLRCMLWNGQTTSAVQFYAMYREQSQIVIDQRGKGTACYGWQAWESRWAKILAELIQRAELPWFTASGTESESADAKEQAVFSPVEKAFPVGERISPWQHLHHPGYWLLKAATHAKHRKQIAMEIPDEDRNPPGQSPAGQVAHRAATYDTYLCPEPHVEFPIPDGSEGYDHTADIVNLLNESSGEFFRREQRRFVDHLRLQTGKELFDAGAFDQALATLKPLWKGMRWRSERWWDLVNETTYLLNQCAHRVGDIETILETQWELLSRALKKHEDVTYDFMRCLDGVEIDPATTGGAHLDAQAVVSPLHTRFAFEAVQGHVADTLTFQLELEFDAHEASSALRLEDIIVEFEGPLQQIKLSHQHTPESSDATDGSRITLVNVDLVDDSADPMSLTISSATNLTMAPGKQKVFQGSFIPRRSGELKVTNITYRLAPGGIPFRVSNSLETGDRRPAWWLRSARGVRRKHVTGEIGPDMTILPKPPKIDVTLPNLEEQYYTDETVVLHVDLANHEEEEATGTLHAELIGRAGGEEEIKTLWSSSVSSPGASGGHDASDSHPFGPLSAGQTSRETITFTAPSAPFEYALELQLTYQLQSDQQTPLSKTVSVGVIFVGAFEASYEFAPRLHPEPWPSYFHMSDDAVGSDTAGRAQGIAQEWGLGAHIVSFAEAEVTIESASLSLATALTGAVCSITPDDDQKAIVLQPRQPCRKSFDLTVRKSTLDDRRAISLDVSLEITWRRSSGANASSESVTSTLGVPRLLVPNSEPRVLAHAGLSSWASTPSTPTLTPTTTDALLIHLSYTLENPSLHYLTFDIAMDASSEFAFSGPKVRSLNLLPMSRRTVEYVLYPLVQGDWVYPSLRVQDRYFNKTLRVIPAKCTAPVARSVPHVCYRTYADVKVDKRGICIWIPTSEEQRKDA</sequence>
<dbReference type="PANTHER" id="PTHR14374:SF0">
    <property type="entry name" value="TRAFFICKING PROTEIN PARTICLE COMPLEX SUBUNIT 11"/>
    <property type="match status" value="1"/>
</dbReference>
<evidence type="ECO:0000259" key="2">
    <source>
        <dbReference type="Pfam" id="PF07919"/>
    </source>
</evidence>
<dbReference type="InterPro" id="IPR012880">
    <property type="entry name" value="Gryzun"/>
</dbReference>
<gene>
    <name evidence="4 6" type="ORF">P152DRAFT_269043</name>
</gene>
<keyword evidence="5" id="KW-1185">Reference proteome</keyword>